<name>A0A415DVB0_9FIRM</name>
<dbReference type="OrthoDB" id="9792005at2"/>
<dbReference type="AlphaFoldDB" id="A0A415DVB0"/>
<sequence length="379" mass="42259">MAYPRIDFLYLSEKDMLAAGVNDVAKCTDCMEEVLKLLDKGDYRMGGEDANSHGSMISFPEEPEFPNMPKDGPDRRFMAMPAYLGGQFDIAGVKWYGSNVENKAAGLPRSILMVILNDKQTGAPLAYMSANLLSAYRTAAVPGVGVRHLAVKNAKVLGVVGPGVINSITIETFASMRPSLETLKIYGRSKTSIDRCIEYVKKRCPQFKDFIVCDTLEDCVRDADILSFATSTPTGGQKNYPFVEREWIKPGCLLCGMGALNVPDEMVMDPATKLVVDYTGLYETWAEEYPYPTFDTWFLIGSKFTDMIHDKKLDFQRMENLGAILNGKLPGRDNDQQVIIYSIGGMPVEDVAWGKTVYENAIKMEIGTKLNLWEEPYLF</sequence>
<evidence type="ECO:0000313" key="2">
    <source>
        <dbReference type="Proteomes" id="UP000284841"/>
    </source>
</evidence>
<keyword evidence="1" id="KW-0456">Lyase</keyword>
<dbReference type="Proteomes" id="UP000284841">
    <property type="component" value="Unassembled WGS sequence"/>
</dbReference>
<dbReference type="Gene3D" id="3.30.1780.10">
    <property type="entry name" value="ornithine cyclodeaminase, domain 1"/>
    <property type="match status" value="1"/>
</dbReference>
<dbReference type="EC" id="4.3.1.12" evidence="1"/>
<dbReference type="Pfam" id="PF02423">
    <property type="entry name" value="OCD_Mu_crystall"/>
    <property type="match status" value="1"/>
</dbReference>
<dbReference type="InterPro" id="IPR003462">
    <property type="entry name" value="ODC_Mu_crystall"/>
</dbReference>
<dbReference type="PANTHER" id="PTHR13812:SF19">
    <property type="entry name" value="KETIMINE REDUCTASE MU-CRYSTALLIN"/>
    <property type="match status" value="1"/>
</dbReference>
<dbReference type="STRING" id="1776384.GCA_900086585_00526"/>
<dbReference type="PANTHER" id="PTHR13812">
    <property type="entry name" value="KETIMINE REDUCTASE MU-CRYSTALLIN"/>
    <property type="match status" value="1"/>
</dbReference>
<dbReference type="Gene3D" id="3.40.50.720">
    <property type="entry name" value="NAD(P)-binding Rossmann-like Domain"/>
    <property type="match status" value="1"/>
</dbReference>
<keyword evidence="2" id="KW-1185">Reference proteome</keyword>
<proteinExistence type="predicted"/>
<evidence type="ECO:0000313" key="1">
    <source>
        <dbReference type="EMBL" id="RHJ84143.1"/>
    </source>
</evidence>
<reference evidence="1 2" key="1">
    <citation type="submission" date="2018-08" db="EMBL/GenBank/DDBJ databases">
        <title>A genome reference for cultivated species of the human gut microbiota.</title>
        <authorList>
            <person name="Zou Y."/>
            <person name="Xue W."/>
            <person name="Luo G."/>
        </authorList>
    </citation>
    <scope>NUCLEOTIDE SEQUENCE [LARGE SCALE GENOMIC DNA]</scope>
    <source>
        <strain evidence="1 2">AM07-24</strain>
    </source>
</reference>
<dbReference type="GeneID" id="83002937"/>
<dbReference type="PIRSF" id="PIRSF001439">
    <property type="entry name" value="CryM"/>
    <property type="match status" value="1"/>
</dbReference>
<dbReference type="InterPro" id="IPR036291">
    <property type="entry name" value="NAD(P)-bd_dom_sf"/>
</dbReference>
<dbReference type="InterPro" id="IPR023401">
    <property type="entry name" value="ODC_N"/>
</dbReference>
<dbReference type="EMBL" id="QRMS01000007">
    <property type="protein sequence ID" value="RHJ84143.1"/>
    <property type="molecule type" value="Genomic_DNA"/>
</dbReference>
<gene>
    <name evidence="1" type="ORF">DW099_18285</name>
</gene>
<dbReference type="NCBIfam" id="NF004848">
    <property type="entry name" value="PRK06199.1"/>
    <property type="match status" value="1"/>
</dbReference>
<organism evidence="1 2">
    <name type="scientific">Emergencia timonensis</name>
    <dbReference type="NCBI Taxonomy" id="1776384"/>
    <lineage>
        <taxon>Bacteria</taxon>
        <taxon>Bacillati</taxon>
        <taxon>Bacillota</taxon>
        <taxon>Clostridia</taxon>
        <taxon>Peptostreptococcales</taxon>
        <taxon>Anaerovoracaceae</taxon>
        <taxon>Emergencia</taxon>
    </lineage>
</organism>
<protein>
    <submittedName>
        <fullName evidence="1">Ornithine cyclodeaminase</fullName>
        <ecNumber evidence="1">4.3.1.12</ecNumber>
    </submittedName>
</protein>
<dbReference type="GO" id="GO:0008473">
    <property type="term" value="F:ornithine cyclodeaminase activity"/>
    <property type="evidence" value="ECO:0007669"/>
    <property type="project" value="UniProtKB-EC"/>
</dbReference>
<accession>A0A415DVB0</accession>
<dbReference type="SUPFAM" id="SSF51735">
    <property type="entry name" value="NAD(P)-binding Rossmann-fold domains"/>
    <property type="match status" value="1"/>
</dbReference>
<comment type="caution">
    <text evidence="1">The sequence shown here is derived from an EMBL/GenBank/DDBJ whole genome shotgun (WGS) entry which is preliminary data.</text>
</comment>
<dbReference type="RefSeq" id="WP_067533478.1">
    <property type="nucleotide sequence ID" value="NZ_AP025567.1"/>
</dbReference>
<dbReference type="GO" id="GO:0005737">
    <property type="term" value="C:cytoplasm"/>
    <property type="evidence" value="ECO:0007669"/>
    <property type="project" value="TreeGrafter"/>
</dbReference>